<dbReference type="GeneID" id="19337361"/>
<dbReference type="Proteomes" id="UP000016932">
    <property type="component" value="Unassembled WGS sequence"/>
</dbReference>
<keyword evidence="3" id="KW-1185">Reference proteome</keyword>
<dbReference type="EMBL" id="KB446558">
    <property type="protein sequence ID" value="EME83228.1"/>
    <property type="molecule type" value="Genomic_DNA"/>
</dbReference>
<dbReference type="VEuPathDB" id="FungiDB:MYCFIDRAFT_211274"/>
<feature type="region of interest" description="Disordered" evidence="1">
    <location>
        <begin position="64"/>
        <end position="107"/>
    </location>
</feature>
<dbReference type="KEGG" id="pfj:MYCFIDRAFT_211274"/>
<gene>
    <name evidence="2" type="ORF">MYCFIDRAFT_211274</name>
</gene>
<accession>M3B1J9</accession>
<dbReference type="RefSeq" id="XP_007926519.1">
    <property type="nucleotide sequence ID" value="XM_007928328.1"/>
</dbReference>
<evidence type="ECO:0000313" key="2">
    <source>
        <dbReference type="EMBL" id="EME83228.1"/>
    </source>
</evidence>
<feature type="compositionally biased region" description="Low complexity" evidence="1">
    <location>
        <begin position="91"/>
        <end position="107"/>
    </location>
</feature>
<proteinExistence type="predicted"/>
<sequence>MPHHHHQQHFRNPRQDLLQDLKHLLAESVTSVSTSTGSERRKFSYDNPVSRCSGEDDLIDTFSITSSTTSSETSSGRQSFYIPTRERERSITTSASEVSSVSTETFP</sequence>
<name>M3B1J9_PSEFD</name>
<dbReference type="AlphaFoldDB" id="M3B1J9"/>
<reference evidence="2 3" key="1">
    <citation type="journal article" date="2012" name="PLoS Pathog.">
        <title>Diverse lifestyles and strategies of plant pathogenesis encoded in the genomes of eighteen Dothideomycetes fungi.</title>
        <authorList>
            <person name="Ohm R.A."/>
            <person name="Feau N."/>
            <person name="Henrissat B."/>
            <person name="Schoch C.L."/>
            <person name="Horwitz B.A."/>
            <person name="Barry K.W."/>
            <person name="Condon B.J."/>
            <person name="Copeland A.C."/>
            <person name="Dhillon B."/>
            <person name="Glaser F."/>
            <person name="Hesse C.N."/>
            <person name="Kosti I."/>
            <person name="LaButti K."/>
            <person name="Lindquist E.A."/>
            <person name="Lucas S."/>
            <person name="Salamov A.A."/>
            <person name="Bradshaw R.E."/>
            <person name="Ciuffetti L."/>
            <person name="Hamelin R.C."/>
            <person name="Kema G.H.J."/>
            <person name="Lawrence C."/>
            <person name="Scott J.A."/>
            <person name="Spatafora J.W."/>
            <person name="Turgeon B.G."/>
            <person name="de Wit P.J.G.M."/>
            <person name="Zhong S."/>
            <person name="Goodwin S.B."/>
            <person name="Grigoriev I.V."/>
        </authorList>
    </citation>
    <scope>NUCLEOTIDE SEQUENCE [LARGE SCALE GENOMIC DNA]</scope>
    <source>
        <strain evidence="2 3">CIRAD86</strain>
    </source>
</reference>
<organism evidence="2 3">
    <name type="scientific">Pseudocercospora fijiensis (strain CIRAD86)</name>
    <name type="common">Black leaf streak disease fungus</name>
    <name type="synonym">Mycosphaerella fijiensis</name>
    <dbReference type="NCBI Taxonomy" id="383855"/>
    <lineage>
        <taxon>Eukaryota</taxon>
        <taxon>Fungi</taxon>
        <taxon>Dikarya</taxon>
        <taxon>Ascomycota</taxon>
        <taxon>Pezizomycotina</taxon>
        <taxon>Dothideomycetes</taxon>
        <taxon>Dothideomycetidae</taxon>
        <taxon>Mycosphaerellales</taxon>
        <taxon>Mycosphaerellaceae</taxon>
        <taxon>Pseudocercospora</taxon>
    </lineage>
</organism>
<protein>
    <submittedName>
        <fullName evidence="2">Uncharacterized protein</fullName>
    </submittedName>
</protein>
<dbReference type="HOGENOM" id="CLU_2211118_0_0_1"/>
<feature type="compositionally biased region" description="Low complexity" evidence="1">
    <location>
        <begin position="64"/>
        <end position="75"/>
    </location>
</feature>
<evidence type="ECO:0000313" key="3">
    <source>
        <dbReference type="Proteomes" id="UP000016932"/>
    </source>
</evidence>
<feature type="region of interest" description="Disordered" evidence="1">
    <location>
        <begin position="30"/>
        <end position="49"/>
    </location>
</feature>
<evidence type="ECO:0000256" key="1">
    <source>
        <dbReference type="SAM" id="MobiDB-lite"/>
    </source>
</evidence>